<comment type="miscellaneous">
    <text evidence="7">In eukaryotes there are cytoplasmic, mitochondrial and chloroplastic isozymes.</text>
</comment>
<dbReference type="Gene3D" id="3.90.1150.10">
    <property type="entry name" value="Aspartate Aminotransferase, domain 1"/>
    <property type="match status" value="1"/>
</dbReference>
<dbReference type="InterPro" id="IPR015422">
    <property type="entry name" value="PyrdxlP-dep_Trfase_small"/>
</dbReference>
<evidence type="ECO:0000259" key="8">
    <source>
        <dbReference type="Pfam" id="PF00155"/>
    </source>
</evidence>
<dbReference type="PROSITE" id="PS00105">
    <property type="entry name" value="AA_TRANSFER_CLASS_1"/>
    <property type="match status" value="1"/>
</dbReference>
<sequence length="336" mass="37926">MTVILTMNTDIFWAPQNSTLLPLPFYWTLSVQTLGATGALSIGARFLRQCLGRTHFYLSDPCWEFHEALFMQAGFVQSSRYRYWNAEKRCIDMDGLMEDLSKAEPYSVVLLQTCAHNPTGCDPTPEQWAKIASLMRKNKLFPFLDMAYQGFASGDIGEDAEVVRYFVDQGFEFMCAQSFSKNFGLYGQRAGSLTIVSNCAHTIPHIISEMILIAGGNYMVPPLHGSRIVATVLNDPALFQEWERCVKTMFDRIIAMRTGLKKRLETLKTPGSWDHITSQRGMFCFIGLAPAQIEYLRKKHHVYTLKNGRMNVAGLTTTNLDHVARSIHDAVLNVKG</sequence>
<proteinExistence type="inferred from homology"/>
<dbReference type="AlphaFoldDB" id="A0A9P0ANM4"/>
<dbReference type="GO" id="GO:0030170">
    <property type="term" value="F:pyridoxal phosphate binding"/>
    <property type="evidence" value="ECO:0007669"/>
    <property type="project" value="InterPro"/>
</dbReference>
<protein>
    <recommendedName>
        <fullName evidence="7">Aspartate aminotransferase</fullName>
        <ecNumber evidence="7">2.6.1.1</ecNumber>
    </recommendedName>
</protein>
<dbReference type="EC" id="2.6.1.1" evidence="7"/>
<evidence type="ECO:0000313" key="9">
    <source>
        <dbReference type="EMBL" id="CAH0394404.1"/>
    </source>
</evidence>
<keyword evidence="5 7" id="KW-0808">Transferase</keyword>
<gene>
    <name evidence="9" type="ORF">BEMITA_LOCUS12705</name>
</gene>
<evidence type="ECO:0000256" key="5">
    <source>
        <dbReference type="ARBA" id="ARBA00022679"/>
    </source>
</evidence>
<evidence type="ECO:0000256" key="4">
    <source>
        <dbReference type="ARBA" id="ARBA00022576"/>
    </source>
</evidence>
<dbReference type="GO" id="GO:0004069">
    <property type="term" value="F:L-aspartate:2-oxoglutarate aminotransferase activity"/>
    <property type="evidence" value="ECO:0007669"/>
    <property type="project" value="UniProtKB-EC"/>
</dbReference>
<dbReference type="InterPro" id="IPR004839">
    <property type="entry name" value="Aminotransferase_I/II_large"/>
</dbReference>
<dbReference type="InterPro" id="IPR015421">
    <property type="entry name" value="PyrdxlP-dep_Trfase_major"/>
</dbReference>
<evidence type="ECO:0000256" key="1">
    <source>
        <dbReference type="ARBA" id="ARBA00001933"/>
    </source>
</evidence>
<keyword evidence="4 7" id="KW-0032">Aminotransferase</keyword>
<evidence type="ECO:0000256" key="6">
    <source>
        <dbReference type="ARBA" id="ARBA00022898"/>
    </source>
</evidence>
<evidence type="ECO:0000256" key="7">
    <source>
        <dbReference type="RuleBase" id="RU000480"/>
    </source>
</evidence>
<reference evidence="9" key="1">
    <citation type="submission" date="2021-12" db="EMBL/GenBank/DDBJ databases">
        <authorList>
            <person name="King R."/>
        </authorList>
    </citation>
    <scope>NUCLEOTIDE SEQUENCE</scope>
</reference>
<dbReference type="EMBL" id="OU963869">
    <property type="protein sequence ID" value="CAH0394404.1"/>
    <property type="molecule type" value="Genomic_DNA"/>
</dbReference>
<dbReference type="PRINTS" id="PR00799">
    <property type="entry name" value="TRANSAMINASE"/>
</dbReference>
<comment type="similarity">
    <text evidence="2">Belongs to the class-I pyridoxal-phosphate-dependent aminotransferase family.</text>
</comment>
<dbReference type="PANTHER" id="PTHR11879">
    <property type="entry name" value="ASPARTATE AMINOTRANSFERASE"/>
    <property type="match status" value="1"/>
</dbReference>
<name>A0A9P0ANM4_BEMTA</name>
<dbReference type="GO" id="GO:0005829">
    <property type="term" value="C:cytosol"/>
    <property type="evidence" value="ECO:0007669"/>
    <property type="project" value="TreeGrafter"/>
</dbReference>
<organism evidence="9 10">
    <name type="scientific">Bemisia tabaci</name>
    <name type="common">Sweetpotato whitefly</name>
    <name type="synonym">Aleurodes tabaci</name>
    <dbReference type="NCBI Taxonomy" id="7038"/>
    <lineage>
        <taxon>Eukaryota</taxon>
        <taxon>Metazoa</taxon>
        <taxon>Ecdysozoa</taxon>
        <taxon>Arthropoda</taxon>
        <taxon>Hexapoda</taxon>
        <taxon>Insecta</taxon>
        <taxon>Pterygota</taxon>
        <taxon>Neoptera</taxon>
        <taxon>Paraneoptera</taxon>
        <taxon>Hemiptera</taxon>
        <taxon>Sternorrhyncha</taxon>
        <taxon>Aleyrodoidea</taxon>
        <taxon>Aleyrodidae</taxon>
        <taxon>Aleyrodinae</taxon>
        <taxon>Bemisia</taxon>
    </lineage>
</organism>
<feature type="domain" description="Aminotransferase class I/classII large" evidence="8">
    <location>
        <begin position="30"/>
        <end position="327"/>
    </location>
</feature>
<comment type="cofactor">
    <cofactor evidence="1">
        <name>pyridoxal 5'-phosphate</name>
        <dbReference type="ChEBI" id="CHEBI:597326"/>
    </cofactor>
</comment>
<dbReference type="SUPFAM" id="SSF53383">
    <property type="entry name" value="PLP-dependent transferases"/>
    <property type="match status" value="1"/>
</dbReference>
<comment type="subunit">
    <text evidence="3 7">Homodimer.</text>
</comment>
<evidence type="ECO:0000313" key="10">
    <source>
        <dbReference type="Proteomes" id="UP001152759"/>
    </source>
</evidence>
<evidence type="ECO:0000256" key="3">
    <source>
        <dbReference type="ARBA" id="ARBA00011738"/>
    </source>
</evidence>
<dbReference type="InterPro" id="IPR004838">
    <property type="entry name" value="NHTrfase_class1_PyrdxlP-BS"/>
</dbReference>
<dbReference type="CDD" id="cd00609">
    <property type="entry name" value="AAT_like"/>
    <property type="match status" value="1"/>
</dbReference>
<dbReference type="Proteomes" id="UP001152759">
    <property type="component" value="Chromosome 8"/>
</dbReference>
<dbReference type="Gene3D" id="3.40.640.10">
    <property type="entry name" value="Type I PLP-dependent aspartate aminotransferase-like (Major domain)"/>
    <property type="match status" value="1"/>
</dbReference>
<accession>A0A9P0ANM4</accession>
<dbReference type="Pfam" id="PF00155">
    <property type="entry name" value="Aminotran_1_2"/>
    <property type="match status" value="1"/>
</dbReference>
<keyword evidence="10" id="KW-1185">Reference proteome</keyword>
<dbReference type="PANTHER" id="PTHR11879:SF55">
    <property type="entry name" value="GLUTAMATE OXALOACETATE TRANSAMINASE 1, ISOFORM B"/>
    <property type="match status" value="1"/>
</dbReference>
<dbReference type="InterPro" id="IPR015424">
    <property type="entry name" value="PyrdxlP-dep_Trfase"/>
</dbReference>
<evidence type="ECO:0000256" key="2">
    <source>
        <dbReference type="ARBA" id="ARBA00007441"/>
    </source>
</evidence>
<dbReference type="InterPro" id="IPR000796">
    <property type="entry name" value="Asp_trans"/>
</dbReference>
<dbReference type="GO" id="GO:0006532">
    <property type="term" value="P:aspartate biosynthetic process"/>
    <property type="evidence" value="ECO:0007669"/>
    <property type="project" value="TreeGrafter"/>
</dbReference>
<comment type="catalytic activity">
    <reaction evidence="7">
        <text>L-aspartate + 2-oxoglutarate = oxaloacetate + L-glutamate</text>
        <dbReference type="Rhea" id="RHEA:21824"/>
        <dbReference type="ChEBI" id="CHEBI:16452"/>
        <dbReference type="ChEBI" id="CHEBI:16810"/>
        <dbReference type="ChEBI" id="CHEBI:29985"/>
        <dbReference type="ChEBI" id="CHEBI:29991"/>
        <dbReference type="EC" id="2.6.1.1"/>
    </reaction>
</comment>
<keyword evidence="6" id="KW-0663">Pyridoxal phosphate</keyword>